<comment type="similarity">
    <text evidence="2">Belongs to the UPF0496 family.</text>
</comment>
<dbReference type="InterPro" id="IPR007749">
    <property type="entry name" value="DUF677"/>
</dbReference>
<evidence type="ECO:0000313" key="9">
    <source>
        <dbReference type="Proteomes" id="UP001190926"/>
    </source>
</evidence>
<feature type="transmembrane region" description="Helical" evidence="7">
    <location>
        <begin position="216"/>
        <end position="235"/>
    </location>
</feature>
<protein>
    <submittedName>
        <fullName evidence="8">Uncharacterized protein</fullName>
    </submittedName>
</protein>
<comment type="caution">
    <text evidence="8">The sequence shown here is derived from an EMBL/GenBank/DDBJ whole genome shotgun (WGS) entry which is preliminary data.</text>
</comment>
<evidence type="ECO:0000256" key="2">
    <source>
        <dbReference type="ARBA" id="ARBA00009074"/>
    </source>
</evidence>
<dbReference type="AlphaFoldDB" id="A0AAD4JGT8"/>
<sequence length="366" mass="42474">MSSMLSIRKFFRCKLRSSFEKEGQQGKDYTSVNTMINEEYREAFRTKSYTEICNKIQGQIQTRISLDHDQEHANSSPSSPPPPPTTTEQVHLSEYLVEPHAYNSTSKTHHFLIKNYLKTSQEASKICEFLLQNTHQLRLDYHAMKKVITFIEKKPDSKIWSHNQRSMICRNLASSFPLSSITQEKFHELHDIHHNLFHQLTSKCKKTKRKKKFTRWIKRGMAILGCAALAAALLLLAMHSVVGVAATAPGLIAASFVMKKLRRGRGGSREGRMLLETQLDEAAKGMYVVINDFDTMRRLVERLREEMEHRKSAAETCVRRGRKGAVEQVVRDFQMHEDCFMEQVEELEKQIYLCFLHINRSRRQLN</sequence>
<dbReference type="EMBL" id="SDAM02000063">
    <property type="protein sequence ID" value="KAH6832878.1"/>
    <property type="molecule type" value="Genomic_DNA"/>
</dbReference>
<keyword evidence="9" id="KW-1185">Reference proteome</keyword>
<keyword evidence="5 7" id="KW-0472">Membrane</keyword>
<accession>A0AAD4JGT8</accession>
<evidence type="ECO:0000256" key="6">
    <source>
        <dbReference type="SAM" id="MobiDB-lite"/>
    </source>
</evidence>
<name>A0AAD4JGT8_PERFH</name>
<dbReference type="Proteomes" id="UP001190926">
    <property type="component" value="Unassembled WGS sequence"/>
</dbReference>
<reference evidence="8 9" key="1">
    <citation type="journal article" date="2021" name="Nat. Commun.">
        <title>Incipient diploidization of the medicinal plant Perilla within 10,000 years.</title>
        <authorList>
            <person name="Zhang Y."/>
            <person name="Shen Q."/>
            <person name="Leng L."/>
            <person name="Zhang D."/>
            <person name="Chen S."/>
            <person name="Shi Y."/>
            <person name="Ning Z."/>
            <person name="Chen S."/>
        </authorList>
    </citation>
    <scope>NUCLEOTIDE SEQUENCE [LARGE SCALE GENOMIC DNA]</scope>
    <source>
        <strain evidence="9">cv. PC099</strain>
    </source>
</reference>
<dbReference type="PANTHER" id="PTHR31113">
    <property type="entry name" value="UPF0496 PROTEIN 3-RELATED"/>
    <property type="match status" value="1"/>
</dbReference>
<evidence type="ECO:0000256" key="5">
    <source>
        <dbReference type="ARBA" id="ARBA00023136"/>
    </source>
</evidence>
<dbReference type="Pfam" id="PF05055">
    <property type="entry name" value="DUF677"/>
    <property type="match status" value="1"/>
</dbReference>
<evidence type="ECO:0000256" key="3">
    <source>
        <dbReference type="ARBA" id="ARBA00022692"/>
    </source>
</evidence>
<keyword evidence="4 7" id="KW-1133">Transmembrane helix</keyword>
<dbReference type="GO" id="GO:0016020">
    <property type="term" value="C:membrane"/>
    <property type="evidence" value="ECO:0007669"/>
    <property type="project" value="UniProtKB-SubCell"/>
</dbReference>
<feature type="transmembrane region" description="Helical" evidence="7">
    <location>
        <begin position="241"/>
        <end position="258"/>
    </location>
</feature>
<evidence type="ECO:0000256" key="1">
    <source>
        <dbReference type="ARBA" id="ARBA00004370"/>
    </source>
</evidence>
<feature type="region of interest" description="Disordered" evidence="6">
    <location>
        <begin position="68"/>
        <end position="89"/>
    </location>
</feature>
<proteinExistence type="inferred from homology"/>
<comment type="subcellular location">
    <subcellularLocation>
        <location evidence="1">Membrane</location>
    </subcellularLocation>
</comment>
<evidence type="ECO:0000313" key="8">
    <source>
        <dbReference type="EMBL" id="KAH6832878.1"/>
    </source>
</evidence>
<keyword evidence="3 7" id="KW-0812">Transmembrane</keyword>
<evidence type="ECO:0000256" key="7">
    <source>
        <dbReference type="SAM" id="Phobius"/>
    </source>
</evidence>
<gene>
    <name evidence="8" type="ORF">C2S53_014389</name>
</gene>
<dbReference type="PANTHER" id="PTHR31113:SF20">
    <property type="entry name" value="UPF0496 PROTEIN 2-RELATED"/>
    <property type="match status" value="1"/>
</dbReference>
<organism evidence="8 9">
    <name type="scientific">Perilla frutescens var. hirtella</name>
    <name type="common">Perilla citriodora</name>
    <name type="synonym">Perilla setoyensis</name>
    <dbReference type="NCBI Taxonomy" id="608512"/>
    <lineage>
        <taxon>Eukaryota</taxon>
        <taxon>Viridiplantae</taxon>
        <taxon>Streptophyta</taxon>
        <taxon>Embryophyta</taxon>
        <taxon>Tracheophyta</taxon>
        <taxon>Spermatophyta</taxon>
        <taxon>Magnoliopsida</taxon>
        <taxon>eudicotyledons</taxon>
        <taxon>Gunneridae</taxon>
        <taxon>Pentapetalae</taxon>
        <taxon>asterids</taxon>
        <taxon>lamiids</taxon>
        <taxon>Lamiales</taxon>
        <taxon>Lamiaceae</taxon>
        <taxon>Nepetoideae</taxon>
        <taxon>Elsholtzieae</taxon>
        <taxon>Perilla</taxon>
    </lineage>
</organism>
<evidence type="ECO:0000256" key="4">
    <source>
        <dbReference type="ARBA" id="ARBA00022989"/>
    </source>
</evidence>